<feature type="domain" description="Glycosyltransferase subfamily 4-like N-terminal" evidence="2">
    <location>
        <begin position="85"/>
        <end position="192"/>
    </location>
</feature>
<dbReference type="InterPro" id="IPR028098">
    <property type="entry name" value="Glyco_trans_4-like_N"/>
</dbReference>
<evidence type="ECO:0000313" key="4">
    <source>
        <dbReference type="Proteomes" id="UP000622405"/>
    </source>
</evidence>
<sequence length="382" mass="44776">MKILYVTNGDDQYGAASSLKELIQLEKEKEDIEIEVLNPKNNKLNQWCDSNEIINYSFKFYESLYSKQVSWIKYLPKYLIKCVLYHVFNYIQIIRVEKTIDFKTIDIIHSNTSTINFGAILAKRNHIRHIWQLREFGKEDFNCYAMKPGMYEWMNNHGDNYVAISQAIKNSWVQKGIDEKKIRVIYHGIPVNKFQINEHIFQSFPLKIIFMAAIREYKGQHQIIEAINLLSKENREKILLDIYGNSNTDYGEYLKKLISKYNLKKYISLKGFSHDKSILSQYDIGMNCSKNEGLGRFTLEYMASGLLVIASNKGANVEIINKNNGIIYDYENTQSLKDAIEKAILHFDKNHSLAECSLKDVNRKFDINKNYAYFIKLYKSLF</sequence>
<dbReference type="PANTHER" id="PTHR12526">
    <property type="entry name" value="GLYCOSYLTRANSFERASE"/>
    <property type="match status" value="1"/>
</dbReference>
<dbReference type="InterPro" id="IPR001296">
    <property type="entry name" value="Glyco_trans_1"/>
</dbReference>
<dbReference type="Gene3D" id="3.40.50.2000">
    <property type="entry name" value="Glycogen Phosphorylase B"/>
    <property type="match status" value="2"/>
</dbReference>
<dbReference type="Pfam" id="PF13439">
    <property type="entry name" value="Glyco_transf_4"/>
    <property type="match status" value="1"/>
</dbReference>
<reference evidence="3 4" key="1">
    <citation type="journal article" date="2020" name="mSystems">
        <title>Defining Genomic and Predicted Metabolic Features of the Acetobacterium Genus.</title>
        <authorList>
            <person name="Ross D.E."/>
            <person name="Marshall C.W."/>
            <person name="Gulliver D."/>
            <person name="May H.D."/>
            <person name="Norman R.S."/>
        </authorList>
    </citation>
    <scope>NUCLEOTIDE SEQUENCE [LARGE SCALE GENOMIC DNA]</scope>
    <source>
        <strain evidence="3 4">DSM 4132</strain>
    </source>
</reference>
<evidence type="ECO:0000259" key="1">
    <source>
        <dbReference type="Pfam" id="PF00534"/>
    </source>
</evidence>
<evidence type="ECO:0000259" key="2">
    <source>
        <dbReference type="Pfam" id="PF13439"/>
    </source>
</evidence>
<feature type="domain" description="Glycosyl transferase family 1" evidence="1">
    <location>
        <begin position="202"/>
        <end position="353"/>
    </location>
</feature>
<dbReference type="Proteomes" id="UP000622405">
    <property type="component" value="Unassembled WGS sequence"/>
</dbReference>
<proteinExistence type="predicted"/>
<dbReference type="SUPFAM" id="SSF53756">
    <property type="entry name" value="UDP-Glycosyltransferase/glycogen phosphorylase"/>
    <property type="match status" value="1"/>
</dbReference>
<dbReference type="RefSeq" id="WP_186893290.1">
    <property type="nucleotide sequence ID" value="NZ_WJBE01000002.1"/>
</dbReference>
<gene>
    <name evidence="3" type="ORF">GH811_03475</name>
</gene>
<dbReference type="CDD" id="cd03801">
    <property type="entry name" value="GT4_PimA-like"/>
    <property type="match status" value="1"/>
</dbReference>
<comment type="caution">
    <text evidence="3">The sequence shown here is derived from an EMBL/GenBank/DDBJ whole genome shotgun (WGS) entry which is preliminary data.</text>
</comment>
<dbReference type="Pfam" id="PF00534">
    <property type="entry name" value="Glycos_transf_1"/>
    <property type="match status" value="1"/>
</dbReference>
<dbReference type="EMBL" id="WJBE01000002">
    <property type="protein sequence ID" value="MBC3898673.1"/>
    <property type="molecule type" value="Genomic_DNA"/>
</dbReference>
<name>A0ABR6YU28_9FIRM</name>
<protein>
    <submittedName>
        <fullName evidence="3">Glycosyltransferase</fullName>
    </submittedName>
</protein>
<accession>A0ABR6YU28</accession>
<evidence type="ECO:0000313" key="3">
    <source>
        <dbReference type="EMBL" id="MBC3898673.1"/>
    </source>
</evidence>
<organism evidence="3 4">
    <name type="scientific">Acetobacterium malicum</name>
    <dbReference type="NCBI Taxonomy" id="52692"/>
    <lineage>
        <taxon>Bacteria</taxon>
        <taxon>Bacillati</taxon>
        <taxon>Bacillota</taxon>
        <taxon>Clostridia</taxon>
        <taxon>Eubacteriales</taxon>
        <taxon>Eubacteriaceae</taxon>
        <taxon>Acetobacterium</taxon>
    </lineage>
</organism>
<keyword evidence="4" id="KW-1185">Reference proteome</keyword>